<dbReference type="Proteomes" id="UP000647836">
    <property type="component" value="Unassembled WGS sequence"/>
</dbReference>
<evidence type="ECO:0000256" key="1">
    <source>
        <dbReference type="ARBA" id="ARBA00022714"/>
    </source>
</evidence>
<evidence type="ECO:0000313" key="8">
    <source>
        <dbReference type="Proteomes" id="UP000647836"/>
    </source>
</evidence>
<evidence type="ECO:0000256" key="5">
    <source>
        <dbReference type="ARBA" id="ARBA00023014"/>
    </source>
</evidence>
<reference evidence="7 8" key="1">
    <citation type="submission" date="2020-10" db="EMBL/GenBank/DDBJ databases">
        <authorList>
            <person name="Castelo-Branco R."/>
            <person name="Eusebio N."/>
            <person name="Adriana R."/>
            <person name="Vieira A."/>
            <person name="Brugerolle De Fraissinette N."/>
            <person name="Rezende De Castro R."/>
            <person name="Schneider M.P."/>
            <person name="Vasconcelos V."/>
            <person name="Leao P.N."/>
        </authorList>
    </citation>
    <scope>NUCLEOTIDE SEQUENCE [LARGE SCALE GENOMIC DNA]</scope>
    <source>
        <strain evidence="7 8">LEGE 07299</strain>
    </source>
</reference>
<evidence type="ECO:0000259" key="6">
    <source>
        <dbReference type="PROSITE" id="PS51296"/>
    </source>
</evidence>
<proteinExistence type="predicted"/>
<dbReference type="InterPro" id="IPR017941">
    <property type="entry name" value="Rieske_2Fe-2S"/>
</dbReference>
<name>A0ABR9TY69_9NOSO</name>
<keyword evidence="4" id="KW-0408">Iron</keyword>
<keyword evidence="8" id="KW-1185">Reference proteome</keyword>
<dbReference type="Gene3D" id="2.102.10.10">
    <property type="entry name" value="Rieske [2Fe-2S] iron-sulphur domain"/>
    <property type="match status" value="1"/>
</dbReference>
<gene>
    <name evidence="7" type="ORF">IQ229_07345</name>
</gene>
<dbReference type="InterPro" id="IPR036922">
    <property type="entry name" value="Rieske_2Fe-2S_sf"/>
</dbReference>
<feature type="domain" description="Rieske" evidence="6">
    <location>
        <begin position="1"/>
        <end position="58"/>
    </location>
</feature>
<protein>
    <recommendedName>
        <fullName evidence="6">Rieske domain-containing protein</fullName>
    </recommendedName>
</protein>
<keyword evidence="3" id="KW-0560">Oxidoreductase</keyword>
<evidence type="ECO:0000256" key="4">
    <source>
        <dbReference type="ARBA" id="ARBA00023004"/>
    </source>
</evidence>
<evidence type="ECO:0000256" key="3">
    <source>
        <dbReference type="ARBA" id="ARBA00023002"/>
    </source>
</evidence>
<dbReference type="Pfam" id="PF00355">
    <property type="entry name" value="Rieske"/>
    <property type="match status" value="1"/>
</dbReference>
<keyword evidence="2" id="KW-0479">Metal-binding</keyword>
<organism evidence="7 8">
    <name type="scientific">Nostoc cf. edaphicum LEGE 07299</name>
    <dbReference type="NCBI Taxonomy" id="2777974"/>
    <lineage>
        <taxon>Bacteria</taxon>
        <taxon>Bacillati</taxon>
        <taxon>Cyanobacteriota</taxon>
        <taxon>Cyanophyceae</taxon>
        <taxon>Nostocales</taxon>
        <taxon>Nostocaceae</taxon>
        <taxon>Nostoc</taxon>
    </lineage>
</organism>
<dbReference type="PANTHER" id="PTHR21266:SF60">
    <property type="entry name" value="3-KETOSTEROID-9-ALPHA-MONOOXYGENASE, OXYGENASE COMPONENT"/>
    <property type="match status" value="1"/>
</dbReference>
<comment type="caution">
    <text evidence="7">The sequence shown here is derived from an EMBL/GenBank/DDBJ whole genome shotgun (WGS) entry which is preliminary data.</text>
</comment>
<keyword evidence="1" id="KW-0001">2Fe-2S</keyword>
<dbReference type="RefSeq" id="WP_194042545.1">
    <property type="nucleotide sequence ID" value="NZ_JADEXF010000176.1"/>
</dbReference>
<dbReference type="PROSITE" id="PS51296">
    <property type="entry name" value="RIESKE"/>
    <property type="match status" value="1"/>
</dbReference>
<dbReference type="SUPFAM" id="SSF50022">
    <property type="entry name" value="ISP domain"/>
    <property type="match status" value="1"/>
</dbReference>
<dbReference type="InterPro" id="IPR050584">
    <property type="entry name" value="Cholesterol_7-desaturase"/>
</dbReference>
<sequence length="207" mass="23750">MGARLSDGWICRDTNTIVCPFHALNFDHEGRATLPNQKKTQLLLKPLELFIQEGLIWTYGNEKPKIPIPDAINNLSTNYHFVGVTGDITVNTDFLTALEINYDYNHAKGVHRDVLRVIDLEASDFQIGQYSFVAKLKHIRGNNTIREYLKNPLLLISPPTVDLELEHYFPSCVAVYHNQPPFGRLCEVFVIYPETKTTTRMFILIFK</sequence>
<accession>A0ABR9TY69</accession>
<evidence type="ECO:0000313" key="7">
    <source>
        <dbReference type="EMBL" id="MBE9104762.1"/>
    </source>
</evidence>
<dbReference type="EMBL" id="JADEXF010000176">
    <property type="protein sequence ID" value="MBE9104762.1"/>
    <property type="molecule type" value="Genomic_DNA"/>
</dbReference>
<evidence type="ECO:0000256" key="2">
    <source>
        <dbReference type="ARBA" id="ARBA00022723"/>
    </source>
</evidence>
<dbReference type="PANTHER" id="PTHR21266">
    <property type="entry name" value="IRON-SULFUR DOMAIN CONTAINING PROTEIN"/>
    <property type="match status" value="1"/>
</dbReference>
<keyword evidence="5" id="KW-0411">Iron-sulfur</keyword>